<dbReference type="Pfam" id="PF12348">
    <property type="entry name" value="CLASP_N"/>
    <property type="match status" value="1"/>
</dbReference>
<evidence type="ECO:0000259" key="1">
    <source>
        <dbReference type="SMART" id="SM01349"/>
    </source>
</evidence>
<dbReference type="SMART" id="SM01349">
    <property type="entry name" value="TOG"/>
    <property type="match status" value="1"/>
</dbReference>
<dbReference type="InterPro" id="IPR034085">
    <property type="entry name" value="TOG"/>
</dbReference>
<evidence type="ECO:0000313" key="3">
    <source>
        <dbReference type="Proteomes" id="UP001470230"/>
    </source>
</evidence>
<feature type="domain" description="TOG" evidence="1">
    <location>
        <begin position="29"/>
        <end position="255"/>
    </location>
</feature>
<dbReference type="InterPro" id="IPR016024">
    <property type="entry name" value="ARM-type_fold"/>
</dbReference>
<dbReference type="PANTHER" id="PTHR21567:SF9">
    <property type="entry name" value="CLIP-ASSOCIATING PROTEIN"/>
    <property type="match status" value="1"/>
</dbReference>
<name>A0ABR2H9W9_9EUKA</name>
<accession>A0ABR2H9W9</accession>
<dbReference type="Gene3D" id="1.25.10.10">
    <property type="entry name" value="Leucine-rich Repeat Variant"/>
    <property type="match status" value="2"/>
</dbReference>
<gene>
    <name evidence="2" type="ORF">M9Y10_025536</name>
</gene>
<dbReference type="PANTHER" id="PTHR21567">
    <property type="entry name" value="CLASP"/>
    <property type="match status" value="1"/>
</dbReference>
<organism evidence="2 3">
    <name type="scientific">Tritrichomonas musculus</name>
    <dbReference type="NCBI Taxonomy" id="1915356"/>
    <lineage>
        <taxon>Eukaryota</taxon>
        <taxon>Metamonada</taxon>
        <taxon>Parabasalia</taxon>
        <taxon>Tritrichomonadida</taxon>
        <taxon>Tritrichomonadidae</taxon>
        <taxon>Tritrichomonas</taxon>
    </lineage>
</organism>
<protein>
    <submittedName>
        <fullName evidence="2">Negative regulation of wound healing</fullName>
    </submittedName>
</protein>
<dbReference type="Proteomes" id="UP001470230">
    <property type="component" value="Unassembled WGS sequence"/>
</dbReference>
<dbReference type="SUPFAM" id="SSF48371">
    <property type="entry name" value="ARM repeat"/>
    <property type="match status" value="1"/>
</dbReference>
<proteinExistence type="predicted"/>
<reference evidence="2 3" key="1">
    <citation type="submission" date="2024-04" db="EMBL/GenBank/DDBJ databases">
        <title>Tritrichomonas musculus Genome.</title>
        <authorList>
            <person name="Alves-Ferreira E."/>
            <person name="Grigg M."/>
            <person name="Lorenzi H."/>
            <person name="Galac M."/>
        </authorList>
    </citation>
    <scope>NUCLEOTIDE SEQUENCE [LARGE SCALE GENOMIC DNA]</scope>
    <source>
        <strain evidence="2 3">EAF2021</strain>
    </source>
</reference>
<sequence>MSRQREELLTLEKQFQSPLHGIEDRYIESGTDVDELLYSLESKLNNSNDDWNVRYDSLLEAMEYLKGGIAQQPDCDFSRLASGISDCVGDLRSSLVKRGSLLIAASAEIFKKDYLSSIDIIVPTLFKQLSHGTAVISNSAHYALLAIVRNVQCRRTSRLFLSKSSTKSNIQRLVVAESIKIMREEWPSQVIDGIDNELMNTLKNYSEDASPEVRQVAKQAIAIVPTPTKKSLLKSPRTISTPTEFNEKKIVRRKSQTPQIPVRTKTPVRQRKMRNSIIDQDVNENSEFNCNNMKTSNIKNTRSKSVRRVLFGPPKEKVNPDPIEEISEYMPPRTKTEARSFLQILKNIIVSKDFDSLFGLEELLAPSIISATNVMPQSELYIEILPPLFEKYTNEFSVQVHDLLIALNFNPILLAESINAYGEQQIAESFVGRRESEENESLQFFITFFNHEYELNITPNIRHFLLMLIQKYKNHPSIDVIENAIKVPETDNNFTKIVDELINKIKSLKKWIPLYQQLVIQLSSSTVQPEMLDIIEEQIISQFTDILQQGTSDQHEIIKSFLITGSMNCRGISFSKLAEPLLPILMNENKAEREKTEECFLILMNDPKTIPILISILKENENEDKSHAILSLILLYVTKSTLRQISSILPNVVDVLSSLIKSEVVGIRRISIMILVEFKCKVPKEFMPYFKKLTISHQKLINLYSNKRGQ</sequence>
<dbReference type="InterPro" id="IPR024395">
    <property type="entry name" value="CLASP_N_dom"/>
</dbReference>
<dbReference type="EMBL" id="JAPFFF010000037">
    <property type="protein sequence ID" value="KAK8842676.1"/>
    <property type="molecule type" value="Genomic_DNA"/>
</dbReference>
<comment type="caution">
    <text evidence="2">The sequence shown here is derived from an EMBL/GenBank/DDBJ whole genome shotgun (WGS) entry which is preliminary data.</text>
</comment>
<evidence type="ECO:0000313" key="2">
    <source>
        <dbReference type="EMBL" id="KAK8842676.1"/>
    </source>
</evidence>
<dbReference type="InterPro" id="IPR011989">
    <property type="entry name" value="ARM-like"/>
</dbReference>
<keyword evidence="3" id="KW-1185">Reference proteome</keyword>